<evidence type="ECO:0000256" key="3">
    <source>
        <dbReference type="ARBA" id="ARBA00023002"/>
    </source>
</evidence>
<dbReference type="InterPro" id="IPR053790">
    <property type="entry name" value="P5CR-like_CS"/>
</dbReference>
<keyword evidence="5" id="KW-0963">Cytoplasm</keyword>
<dbReference type="PIRSF" id="PIRSF000193">
    <property type="entry name" value="Pyrrol-5-carb_rd"/>
    <property type="match status" value="1"/>
</dbReference>
<evidence type="ECO:0000256" key="5">
    <source>
        <dbReference type="HAMAP-Rule" id="MF_01925"/>
    </source>
</evidence>
<dbReference type="Gene3D" id="1.10.3730.10">
    <property type="entry name" value="ProC C-terminal domain-like"/>
    <property type="match status" value="1"/>
</dbReference>
<evidence type="ECO:0000256" key="2">
    <source>
        <dbReference type="ARBA" id="ARBA00022857"/>
    </source>
</evidence>
<name>A0A810MQS7_9ACTN</name>
<dbReference type="KEGG" id="pry:Prubr_04420"/>
<dbReference type="Proteomes" id="UP000680866">
    <property type="component" value="Chromosome"/>
</dbReference>
<feature type="binding site" evidence="7">
    <location>
        <position position="75"/>
    </location>
    <ligand>
        <name>NADP(+)</name>
        <dbReference type="ChEBI" id="CHEBI:58349"/>
    </ligand>
</feature>
<keyword evidence="5 8" id="KW-0641">Proline biosynthesis</keyword>
<evidence type="ECO:0000313" key="12">
    <source>
        <dbReference type="Proteomes" id="UP000680866"/>
    </source>
</evidence>
<comment type="subcellular location">
    <subcellularLocation>
        <location evidence="5">Cytoplasm</location>
    </subcellularLocation>
</comment>
<organism evidence="11 12">
    <name type="scientific">Polymorphospora rubra</name>
    <dbReference type="NCBI Taxonomy" id="338584"/>
    <lineage>
        <taxon>Bacteria</taxon>
        <taxon>Bacillati</taxon>
        <taxon>Actinomycetota</taxon>
        <taxon>Actinomycetes</taxon>
        <taxon>Micromonosporales</taxon>
        <taxon>Micromonosporaceae</taxon>
        <taxon>Polymorphospora</taxon>
    </lineage>
</organism>
<keyword evidence="5 8" id="KW-0028">Amino-acid biosynthesis</keyword>
<sequence length="310" mass="32191">MRVGLSGRGALSRPVGRVAMLVRAAPDGAGGTEEVAGVAVGVHTVAVIGAGKIGELMLSGLLRAGWPAGRLLATTRRPERAEELAVRYGVRVVDNLTAIGEADVLAVAVKPQDAANLLDDIGPKVPADKLVISLCAGLPTAFFARRLPENTPVVRVMTNTPALVDQAMTAISAGPHATAEHLALAEEMFTPLGATIRVPESQQDAVTALSGSGPAYFYLLVEAMVDAGILLGLPRQVAHELIVQTAIGSAVMLRDSGEHPVKLREAVTSPAGTTISAIRELENHGVRAAMLAALEAARDRARELAAQNEN</sequence>
<dbReference type="InterPro" id="IPR036291">
    <property type="entry name" value="NAD(P)-bd_dom_sf"/>
</dbReference>
<dbReference type="NCBIfam" id="TIGR00112">
    <property type="entry name" value="proC"/>
    <property type="match status" value="1"/>
</dbReference>
<feature type="binding site" evidence="7">
    <location>
        <position position="95"/>
    </location>
    <ligand>
        <name>NADPH</name>
        <dbReference type="ChEBI" id="CHEBI:57783"/>
    </ligand>
</feature>
<evidence type="ECO:0000259" key="10">
    <source>
        <dbReference type="Pfam" id="PF14748"/>
    </source>
</evidence>
<dbReference type="InterPro" id="IPR000304">
    <property type="entry name" value="Pyrroline-COOH_reductase"/>
</dbReference>
<dbReference type="InterPro" id="IPR008927">
    <property type="entry name" value="6-PGluconate_DH-like_C_sf"/>
</dbReference>
<dbReference type="Pfam" id="PF03807">
    <property type="entry name" value="F420_oxidored"/>
    <property type="match status" value="1"/>
</dbReference>
<dbReference type="PANTHER" id="PTHR11645:SF0">
    <property type="entry name" value="PYRROLINE-5-CARBOXYLATE REDUCTASE 3"/>
    <property type="match status" value="1"/>
</dbReference>
<feature type="domain" description="Pyrroline-5-carboxylate reductase catalytic N-terminal" evidence="9">
    <location>
        <begin position="44"/>
        <end position="137"/>
    </location>
</feature>
<feature type="domain" description="Pyrroline-5-carboxylate reductase dimerisation" evidence="10">
    <location>
        <begin position="200"/>
        <end position="304"/>
    </location>
</feature>
<dbReference type="AlphaFoldDB" id="A0A810MQS7"/>
<dbReference type="Pfam" id="PF14748">
    <property type="entry name" value="P5CR_dimer"/>
    <property type="match status" value="1"/>
</dbReference>
<dbReference type="Gene3D" id="3.40.50.720">
    <property type="entry name" value="NAD(P)-binding Rossmann-like Domain"/>
    <property type="match status" value="1"/>
</dbReference>
<protein>
    <recommendedName>
        <fullName evidence="5 6">Pyrroline-5-carboxylate reductase</fullName>
        <shortName evidence="5">P5C reductase</shortName>
        <shortName evidence="5">P5CR</shortName>
        <ecNumber evidence="5 6">1.5.1.2</ecNumber>
    </recommendedName>
    <alternativeName>
        <fullName evidence="5">PCA reductase</fullName>
    </alternativeName>
</protein>
<reference evidence="11" key="1">
    <citation type="submission" date="2020-08" db="EMBL/GenBank/DDBJ databases">
        <title>Whole genome shotgun sequence of Polymorphospora rubra NBRC 101157.</title>
        <authorList>
            <person name="Komaki H."/>
            <person name="Tamura T."/>
        </authorList>
    </citation>
    <scope>NUCLEOTIDE SEQUENCE</scope>
    <source>
        <strain evidence="11">NBRC 101157</strain>
    </source>
</reference>
<keyword evidence="3 5" id="KW-0560">Oxidoreductase</keyword>
<dbReference type="SUPFAM" id="SSF51735">
    <property type="entry name" value="NAD(P)-binding Rossmann-fold domains"/>
    <property type="match status" value="1"/>
</dbReference>
<comment type="function">
    <text evidence="4 5">Catalyzes the reduction of 1-pyrroline-5-carboxylate (PCA) to L-proline.</text>
</comment>
<dbReference type="GO" id="GO:0055129">
    <property type="term" value="P:L-proline biosynthetic process"/>
    <property type="evidence" value="ECO:0007669"/>
    <property type="project" value="UniProtKB-UniRule"/>
</dbReference>
<dbReference type="GO" id="GO:0004735">
    <property type="term" value="F:pyrroline-5-carboxylate reductase activity"/>
    <property type="evidence" value="ECO:0007669"/>
    <property type="project" value="UniProtKB-UniRule"/>
</dbReference>
<gene>
    <name evidence="5 11" type="primary">proC</name>
    <name evidence="11" type="ORF">Prubr_04420</name>
</gene>
<dbReference type="EMBL" id="AP023359">
    <property type="protein sequence ID" value="BCJ63421.1"/>
    <property type="molecule type" value="Genomic_DNA"/>
</dbReference>
<evidence type="ECO:0000313" key="11">
    <source>
        <dbReference type="EMBL" id="BCJ63421.1"/>
    </source>
</evidence>
<evidence type="ECO:0000259" key="9">
    <source>
        <dbReference type="Pfam" id="PF03807"/>
    </source>
</evidence>
<keyword evidence="2 5" id="KW-0521">NADP</keyword>
<proteinExistence type="inferred from homology"/>
<dbReference type="InterPro" id="IPR028939">
    <property type="entry name" value="P5C_Rdtase_cat_N"/>
</dbReference>
<evidence type="ECO:0000256" key="1">
    <source>
        <dbReference type="ARBA" id="ARBA00005525"/>
    </source>
</evidence>
<dbReference type="EC" id="1.5.1.2" evidence="5 6"/>
<keyword evidence="12" id="KW-1185">Reference proteome</keyword>
<evidence type="ECO:0000256" key="6">
    <source>
        <dbReference type="NCBIfam" id="TIGR00112"/>
    </source>
</evidence>
<dbReference type="FunFam" id="1.10.3730.10:FF:000001">
    <property type="entry name" value="Pyrroline-5-carboxylate reductase"/>
    <property type="match status" value="1"/>
</dbReference>
<evidence type="ECO:0000256" key="4">
    <source>
        <dbReference type="ARBA" id="ARBA00058118"/>
    </source>
</evidence>
<dbReference type="HAMAP" id="MF_01925">
    <property type="entry name" value="P5C_reductase"/>
    <property type="match status" value="1"/>
</dbReference>
<comment type="catalytic activity">
    <reaction evidence="5">
        <text>L-proline + NAD(+) = (S)-1-pyrroline-5-carboxylate + NADH + 2 H(+)</text>
        <dbReference type="Rhea" id="RHEA:14105"/>
        <dbReference type="ChEBI" id="CHEBI:15378"/>
        <dbReference type="ChEBI" id="CHEBI:17388"/>
        <dbReference type="ChEBI" id="CHEBI:57540"/>
        <dbReference type="ChEBI" id="CHEBI:57945"/>
        <dbReference type="ChEBI" id="CHEBI:60039"/>
        <dbReference type="EC" id="1.5.1.2"/>
    </reaction>
</comment>
<comment type="similarity">
    <text evidence="1 5 8">Belongs to the pyrroline-5-carboxylate reductase family.</text>
</comment>
<evidence type="ECO:0000256" key="8">
    <source>
        <dbReference type="RuleBase" id="RU003903"/>
    </source>
</evidence>
<dbReference type="GO" id="GO:0005737">
    <property type="term" value="C:cytoplasm"/>
    <property type="evidence" value="ECO:0007669"/>
    <property type="project" value="UniProtKB-SubCell"/>
</dbReference>
<dbReference type="PANTHER" id="PTHR11645">
    <property type="entry name" value="PYRROLINE-5-CARBOXYLATE REDUCTASE"/>
    <property type="match status" value="1"/>
</dbReference>
<comment type="catalytic activity">
    <reaction evidence="5 8">
        <text>L-proline + NADP(+) = (S)-1-pyrroline-5-carboxylate + NADPH + 2 H(+)</text>
        <dbReference type="Rhea" id="RHEA:14109"/>
        <dbReference type="ChEBI" id="CHEBI:15378"/>
        <dbReference type="ChEBI" id="CHEBI:17388"/>
        <dbReference type="ChEBI" id="CHEBI:57783"/>
        <dbReference type="ChEBI" id="CHEBI:58349"/>
        <dbReference type="ChEBI" id="CHEBI:60039"/>
        <dbReference type="EC" id="1.5.1.2"/>
    </reaction>
</comment>
<evidence type="ECO:0000256" key="7">
    <source>
        <dbReference type="PIRSR" id="PIRSR000193-1"/>
    </source>
</evidence>
<feature type="binding site" evidence="7">
    <location>
        <begin position="108"/>
        <end position="111"/>
    </location>
    <ligand>
        <name>NADP(+)</name>
        <dbReference type="ChEBI" id="CHEBI:58349"/>
    </ligand>
</feature>
<dbReference type="InterPro" id="IPR029036">
    <property type="entry name" value="P5CR_dimer"/>
</dbReference>
<accession>A0A810MQS7</accession>
<dbReference type="SUPFAM" id="SSF48179">
    <property type="entry name" value="6-phosphogluconate dehydrogenase C-terminal domain-like"/>
    <property type="match status" value="1"/>
</dbReference>
<dbReference type="PROSITE" id="PS00521">
    <property type="entry name" value="P5CR"/>
    <property type="match status" value="1"/>
</dbReference>
<comment type="pathway">
    <text evidence="5 8">Amino-acid biosynthesis; L-proline biosynthesis; L-proline from L-glutamate 5-semialdehyde: step 1/1.</text>
</comment>
<dbReference type="UniPathway" id="UPA00098">
    <property type="reaction ID" value="UER00361"/>
</dbReference>